<feature type="compositionally biased region" description="Polar residues" evidence="18">
    <location>
        <begin position="136"/>
        <end position="145"/>
    </location>
</feature>
<dbReference type="GO" id="GO:0061709">
    <property type="term" value="P:reticulophagy"/>
    <property type="evidence" value="ECO:0007669"/>
    <property type="project" value="TreeGrafter"/>
</dbReference>
<evidence type="ECO:0000256" key="16">
    <source>
        <dbReference type="ARBA" id="ARBA00024621"/>
    </source>
</evidence>
<keyword evidence="10" id="KW-0072">Autophagy</keyword>
<dbReference type="GO" id="GO:0005789">
    <property type="term" value="C:endoplasmic reticulum membrane"/>
    <property type="evidence" value="ECO:0007669"/>
    <property type="project" value="UniProtKB-SubCell"/>
</dbReference>
<keyword evidence="7" id="KW-0813">Transport</keyword>
<feature type="transmembrane region" description="Helical" evidence="19">
    <location>
        <begin position="657"/>
        <end position="681"/>
    </location>
</feature>
<dbReference type="GO" id="GO:0034045">
    <property type="term" value="C:phagophore assembly site membrane"/>
    <property type="evidence" value="ECO:0007669"/>
    <property type="project" value="UniProtKB-SubCell"/>
</dbReference>
<keyword evidence="8 19" id="KW-0812">Transmembrane</keyword>
<evidence type="ECO:0000256" key="14">
    <source>
        <dbReference type="ARBA" id="ARBA00024479"/>
    </source>
</evidence>
<proteinExistence type="inferred from homology"/>
<evidence type="ECO:0000256" key="18">
    <source>
        <dbReference type="SAM" id="MobiDB-lite"/>
    </source>
</evidence>
<feature type="transmembrane region" description="Helical" evidence="19">
    <location>
        <begin position="406"/>
        <end position="426"/>
    </location>
</feature>
<evidence type="ECO:0000256" key="3">
    <source>
        <dbReference type="ARBA" id="ARBA00004511"/>
    </source>
</evidence>
<dbReference type="Pfam" id="PF04109">
    <property type="entry name" value="ATG9"/>
    <property type="match status" value="1"/>
</dbReference>
<dbReference type="GO" id="GO:0000422">
    <property type="term" value="P:autophagy of mitochondrion"/>
    <property type="evidence" value="ECO:0007669"/>
    <property type="project" value="TreeGrafter"/>
</dbReference>
<dbReference type="GO" id="GO:0034497">
    <property type="term" value="P:protein localization to phagophore assembly site"/>
    <property type="evidence" value="ECO:0007669"/>
    <property type="project" value="TreeGrafter"/>
</dbReference>
<dbReference type="GO" id="GO:0000139">
    <property type="term" value="C:Golgi membrane"/>
    <property type="evidence" value="ECO:0007669"/>
    <property type="project" value="UniProtKB-SubCell"/>
</dbReference>
<evidence type="ECO:0000256" key="13">
    <source>
        <dbReference type="ARBA" id="ARBA00023136"/>
    </source>
</evidence>
<dbReference type="EMBL" id="JANBPT010000389">
    <property type="protein sequence ID" value="KAJ1922533.1"/>
    <property type="molecule type" value="Genomic_DNA"/>
</dbReference>
<evidence type="ECO:0000256" key="4">
    <source>
        <dbReference type="ARBA" id="ARBA00004653"/>
    </source>
</evidence>
<dbReference type="Proteomes" id="UP001150569">
    <property type="component" value="Unassembled WGS sequence"/>
</dbReference>
<feature type="transmembrane region" description="Helical" evidence="19">
    <location>
        <begin position="742"/>
        <end position="764"/>
    </location>
</feature>
<feature type="region of interest" description="Disordered" evidence="18">
    <location>
        <begin position="303"/>
        <end position="348"/>
    </location>
</feature>
<feature type="region of interest" description="Disordered" evidence="18">
    <location>
        <begin position="1026"/>
        <end position="1060"/>
    </location>
</feature>
<dbReference type="PANTHER" id="PTHR13038:SF10">
    <property type="entry name" value="AUTOPHAGY-RELATED PROTEIN 9"/>
    <property type="match status" value="1"/>
</dbReference>
<dbReference type="InterPro" id="IPR007241">
    <property type="entry name" value="Autophagy-rel_prot_9"/>
</dbReference>
<accession>A0A9W8A9V2</accession>
<feature type="transmembrane region" description="Helical" evidence="19">
    <location>
        <begin position="446"/>
        <end position="466"/>
    </location>
</feature>
<comment type="similarity">
    <text evidence="5">Belongs to the ATG9 family.</text>
</comment>
<protein>
    <recommendedName>
        <fullName evidence="6">Autophagy-related protein 9</fullName>
    </recommendedName>
</protein>
<keyword evidence="13 19" id="KW-0472">Membrane</keyword>
<evidence type="ECO:0000256" key="11">
    <source>
        <dbReference type="ARBA" id="ARBA00023034"/>
    </source>
</evidence>
<keyword evidence="11" id="KW-0333">Golgi apparatus</keyword>
<dbReference type="PANTHER" id="PTHR13038">
    <property type="entry name" value="APG9 AUTOPHAGY 9"/>
    <property type="match status" value="1"/>
</dbReference>
<comment type="catalytic activity">
    <reaction evidence="16">
        <text>a 1,2-diacyl-sn-glycero-3-phospho-(1D-myo-inositol-3-phosphate)(in) = a 1,2-diacyl-sn-glycero-3-phospho-(1D-myo-inositol-3-phosphate)(out)</text>
        <dbReference type="Rhea" id="RHEA:67920"/>
        <dbReference type="ChEBI" id="CHEBI:58088"/>
    </reaction>
</comment>
<organism evidence="20 21">
    <name type="scientific">Tieghemiomyces parasiticus</name>
    <dbReference type="NCBI Taxonomy" id="78921"/>
    <lineage>
        <taxon>Eukaryota</taxon>
        <taxon>Fungi</taxon>
        <taxon>Fungi incertae sedis</taxon>
        <taxon>Zoopagomycota</taxon>
        <taxon>Kickxellomycotina</taxon>
        <taxon>Dimargaritomycetes</taxon>
        <taxon>Dimargaritales</taxon>
        <taxon>Dimargaritaceae</taxon>
        <taxon>Tieghemiomyces</taxon>
    </lineage>
</organism>
<comment type="catalytic activity">
    <reaction evidence="15">
        <text>a 1,2-diacyl-sn-glycero-3-phosphoethanolamine(in) = a 1,2-diacyl-sn-glycero-3-phosphoethanolamine(out)</text>
        <dbReference type="Rhea" id="RHEA:38895"/>
        <dbReference type="ChEBI" id="CHEBI:64612"/>
    </reaction>
</comment>
<feature type="compositionally biased region" description="Low complexity" evidence="18">
    <location>
        <begin position="984"/>
        <end position="994"/>
    </location>
</feature>
<evidence type="ECO:0000256" key="6">
    <source>
        <dbReference type="ARBA" id="ARBA00018074"/>
    </source>
</evidence>
<name>A0A9W8A9V2_9FUNG</name>
<feature type="region of interest" description="Disordered" evidence="18">
    <location>
        <begin position="977"/>
        <end position="1011"/>
    </location>
</feature>
<feature type="region of interest" description="Disordered" evidence="18">
    <location>
        <begin position="1"/>
        <end position="49"/>
    </location>
</feature>
<evidence type="ECO:0000313" key="20">
    <source>
        <dbReference type="EMBL" id="KAJ1922533.1"/>
    </source>
</evidence>
<evidence type="ECO:0000256" key="5">
    <source>
        <dbReference type="ARBA" id="ARBA00006185"/>
    </source>
</evidence>
<keyword evidence="12" id="KW-0445">Lipid transport</keyword>
<reference evidence="20" key="1">
    <citation type="submission" date="2022-07" db="EMBL/GenBank/DDBJ databases">
        <title>Phylogenomic reconstructions and comparative analyses of Kickxellomycotina fungi.</title>
        <authorList>
            <person name="Reynolds N.K."/>
            <person name="Stajich J.E."/>
            <person name="Barry K."/>
            <person name="Grigoriev I.V."/>
            <person name="Crous P."/>
            <person name="Smith M.E."/>
        </authorList>
    </citation>
    <scope>NUCLEOTIDE SEQUENCE</scope>
    <source>
        <strain evidence="20">RSA 861</strain>
    </source>
</reference>
<evidence type="ECO:0000313" key="21">
    <source>
        <dbReference type="Proteomes" id="UP001150569"/>
    </source>
</evidence>
<comment type="catalytic activity">
    <reaction evidence="14">
        <text>a 1,2-diacyl-sn-glycero-3-phospho-L-serine(in) = a 1,2-diacyl-sn-glycero-3-phospho-L-serine(out)</text>
        <dbReference type="Rhea" id="RHEA:38663"/>
        <dbReference type="ChEBI" id="CHEBI:57262"/>
    </reaction>
</comment>
<evidence type="ECO:0000256" key="10">
    <source>
        <dbReference type="ARBA" id="ARBA00023006"/>
    </source>
</evidence>
<evidence type="ECO:0000256" key="2">
    <source>
        <dbReference type="ARBA" id="ARBA00004477"/>
    </source>
</evidence>
<evidence type="ECO:0000256" key="17">
    <source>
        <dbReference type="ARBA" id="ARBA00024631"/>
    </source>
</evidence>
<dbReference type="GO" id="GO:0005776">
    <property type="term" value="C:autophagosome"/>
    <property type="evidence" value="ECO:0007669"/>
    <property type="project" value="TreeGrafter"/>
</dbReference>
<dbReference type="GO" id="GO:0006869">
    <property type="term" value="P:lipid transport"/>
    <property type="evidence" value="ECO:0007669"/>
    <property type="project" value="UniProtKB-KW"/>
</dbReference>
<evidence type="ECO:0000256" key="1">
    <source>
        <dbReference type="ARBA" id="ARBA00004439"/>
    </source>
</evidence>
<feature type="transmembrane region" description="Helical" evidence="19">
    <location>
        <begin position="780"/>
        <end position="798"/>
    </location>
</feature>
<comment type="subcellular location">
    <subcellularLocation>
        <location evidence="1">Cytoplasmic vesicle membrane</location>
        <topology evidence="1">Multi-pass membrane protein</topology>
    </subcellularLocation>
    <subcellularLocation>
        <location evidence="2">Endoplasmic reticulum membrane</location>
        <topology evidence="2">Multi-pass membrane protein</topology>
    </subcellularLocation>
    <subcellularLocation>
        <location evidence="4">Golgi apparatus membrane</location>
        <topology evidence="4">Multi-pass membrane protein</topology>
    </subcellularLocation>
    <subcellularLocation>
        <location evidence="3">Preautophagosomal structure membrane</location>
        <topology evidence="3">Multi-pass membrane protein</topology>
    </subcellularLocation>
</comment>
<evidence type="ECO:0000256" key="15">
    <source>
        <dbReference type="ARBA" id="ARBA00024615"/>
    </source>
</evidence>
<keyword evidence="21" id="KW-1185">Reference proteome</keyword>
<feature type="region of interest" description="Disordered" evidence="18">
    <location>
        <begin position="125"/>
        <end position="261"/>
    </location>
</feature>
<feature type="compositionally biased region" description="Polar residues" evidence="18">
    <location>
        <begin position="201"/>
        <end position="211"/>
    </location>
</feature>
<feature type="transmembrane region" description="Helical" evidence="19">
    <location>
        <begin position="848"/>
        <end position="867"/>
    </location>
</feature>
<comment type="caution">
    <text evidence="20">The sequence shown here is derived from an EMBL/GenBank/DDBJ whole genome shotgun (WGS) entry which is preliminary data.</text>
</comment>
<evidence type="ECO:0000256" key="12">
    <source>
        <dbReference type="ARBA" id="ARBA00023055"/>
    </source>
</evidence>
<evidence type="ECO:0000256" key="7">
    <source>
        <dbReference type="ARBA" id="ARBA00022448"/>
    </source>
</evidence>
<dbReference type="GO" id="GO:0034727">
    <property type="term" value="P:piecemeal microautophagy of the nucleus"/>
    <property type="evidence" value="ECO:0007669"/>
    <property type="project" value="TreeGrafter"/>
</dbReference>
<evidence type="ECO:0000256" key="8">
    <source>
        <dbReference type="ARBA" id="ARBA00022692"/>
    </source>
</evidence>
<evidence type="ECO:0000256" key="9">
    <source>
        <dbReference type="ARBA" id="ARBA00022989"/>
    </source>
</evidence>
<dbReference type="GO" id="GO:0030659">
    <property type="term" value="C:cytoplasmic vesicle membrane"/>
    <property type="evidence" value="ECO:0007669"/>
    <property type="project" value="UniProtKB-SubCell"/>
</dbReference>
<keyword evidence="9 19" id="KW-1133">Transmembrane helix</keyword>
<evidence type="ECO:0000256" key="19">
    <source>
        <dbReference type="SAM" id="Phobius"/>
    </source>
</evidence>
<gene>
    <name evidence="20" type="primary">ATG9_1</name>
    <name evidence="20" type="ORF">IWQ60_006460</name>
</gene>
<dbReference type="AlphaFoldDB" id="A0A9W8A9V2"/>
<dbReference type="OrthoDB" id="2020634at2759"/>
<comment type="catalytic activity">
    <reaction evidence="17">
        <text>a 1,2-diacyl-sn-glycero-3-phosphocholine(in) = a 1,2-diacyl-sn-glycero-3-phosphocholine(out)</text>
        <dbReference type="Rhea" id="RHEA:38571"/>
        <dbReference type="ChEBI" id="CHEBI:57643"/>
    </reaction>
</comment>
<sequence length="1113" mass="121918">MTSKRDRLAGVAYEPFEDDNESLSGPNAVDPSRVVASPQAPPTYQVPPAARPYAATTDATVARSPSVQLSPSIHFVPTLPSTSTLLSSPGPGPGAAAVVGAGGLGRAPTSRAGRHVTFNAGLPTRETAAGLGPTYPATSPPSSHRSLPRGKALDTADLEDPGDPPASLMIELSPVLSPTTSQPSAFPGYPLPGSGMGPRESSLTGNDSSRPPTLPSVFRSPSLRGLPASFKQNPPRTGISAVRGSAPAVPPGSTVATGGPDSRLATVVPAAPSDPEFDNVADGPDWEPFATSADRDVEFATGLFPSHYGESSDDPENERRPVLPGLGATRRPRGRAGTSQDPSAEHTAYPPLRNRFRRRFSTAEQVPLRDRVLRQWRDYANQDEFFESVYQYYAGRGAISIFLARFLNLLILGFVVAFTVFLFGCVDHSKLRSSKSLNAVIIPHCIYGFTWATKAVLLAFLAFYLLQGIQLVQDLRRLMEMRYFFVEVLGISNGRLQTCPWNEVVQKMIHLRDQDLQAMKDQAQQTLHSPAAQAAHARRLKNLRLTAHDVTNRIMRKENYMIALFNKDVVDIALPLSPWLPFAHWFRPLSPDPETAGTNPPTDRSLRPEYNNLSKALEWNLGFCLAGPVFDAAGQVNRRVLRESYRAELSEALHRRFLIMGAVNLVLAPFIAVFLLLYFFFRYFDEIYKNPGSAVSRQYTPYARWKFRDFNELPHLFHARLSRSHAKANLYLTQFPQEVTRLLARFVAFVAGSFTAVLLVMTVVDHELSLEFEITPNKTVLFYIGLFGAVVAASRSAVPDEHLTYDPETALTAVLEDLHYLPSEWRNHLHTPEVRGEFQDFFDYKLKLYFRELFSVFTTPFVLWFSLAPSSGRIVDFFREFTVHVDGVGYVCSFAVFDFKRHGNAQYGAPGHQGDSRLASKEGKMEQSFINFKLNHPEWEPNDAAASAYLTRVQDTLQRTQQSQILRQHDTMLQSGLWPMSQVGNGDPSGSLSNGSGGAGPSGRGVASPQHGTSVYASLLSPVAATSPTTVRQASRGGGGGANASDSFGQLSRQHHLPSNPAAALQASGLHSLEASNIMYLSAITNVSHRPPANPTSVFSLVNQLYETNNLLG</sequence>